<accession>A0A7V1LLT8</accession>
<dbReference type="Proteomes" id="UP000886005">
    <property type="component" value="Unassembled WGS sequence"/>
</dbReference>
<name>A0A7V1LLT8_CALAY</name>
<dbReference type="Gene3D" id="1.25.10.90">
    <property type="match status" value="1"/>
</dbReference>
<dbReference type="PANTHER" id="PTHR34070">
    <property type="entry name" value="ARMADILLO-TYPE FOLD"/>
    <property type="match status" value="1"/>
</dbReference>
<dbReference type="InterPro" id="IPR016024">
    <property type="entry name" value="ARM-type_fold"/>
</dbReference>
<dbReference type="PANTHER" id="PTHR34070:SF1">
    <property type="entry name" value="DNA ALKYLATION REPAIR PROTEIN"/>
    <property type="match status" value="1"/>
</dbReference>
<sequence length="231" mass="27116">MTDISRIIQQKLARLEQPEKARWLENYVKHDIKSRGVGIPDIRKVVIEVNREYKLSAEPFTNRAKVLNELIHSAYTEDKLAAILFLQLYGNDTEHRAVLALIAGWFAQEQIADWNVCDWMCVRILTPMVDNRPGLMTEEMKSWNKSTNLWQARASLVPFAQSKTLRQHREVIASLAAVLIKREERFCKTAVGWVLREYSKIDQKFVKDFLSRHEDWLTKEVIRNATRYMKQ</sequence>
<dbReference type="CDD" id="cd06561">
    <property type="entry name" value="AlkD_like"/>
    <property type="match status" value="1"/>
</dbReference>
<dbReference type="AlphaFoldDB" id="A0A7V1LLT8"/>
<protein>
    <submittedName>
        <fullName evidence="1">DNA alkylation repair protein</fullName>
    </submittedName>
</protein>
<organism evidence="1">
    <name type="scientific">Caldithrix abyssi</name>
    <dbReference type="NCBI Taxonomy" id="187145"/>
    <lineage>
        <taxon>Bacteria</taxon>
        <taxon>Pseudomonadati</taxon>
        <taxon>Calditrichota</taxon>
        <taxon>Calditrichia</taxon>
        <taxon>Calditrichales</taxon>
        <taxon>Calditrichaceae</taxon>
        <taxon>Caldithrix</taxon>
    </lineage>
</organism>
<dbReference type="InterPro" id="IPR014825">
    <property type="entry name" value="DNA_alkylation"/>
</dbReference>
<proteinExistence type="predicted"/>
<dbReference type="Pfam" id="PF08713">
    <property type="entry name" value="DNA_alkylation"/>
    <property type="match status" value="1"/>
</dbReference>
<evidence type="ECO:0000313" key="1">
    <source>
        <dbReference type="EMBL" id="HED10374.1"/>
    </source>
</evidence>
<comment type="caution">
    <text evidence="1">The sequence shown here is derived from an EMBL/GenBank/DDBJ whole genome shotgun (WGS) entry which is preliminary data.</text>
</comment>
<dbReference type="EMBL" id="DRLD01000185">
    <property type="protein sequence ID" value="HED10374.1"/>
    <property type="molecule type" value="Genomic_DNA"/>
</dbReference>
<dbReference type="SUPFAM" id="SSF48371">
    <property type="entry name" value="ARM repeat"/>
    <property type="match status" value="1"/>
</dbReference>
<reference evidence="1" key="1">
    <citation type="journal article" date="2020" name="mSystems">
        <title>Genome- and Community-Level Interaction Insights into Carbon Utilization and Element Cycling Functions of Hydrothermarchaeota in Hydrothermal Sediment.</title>
        <authorList>
            <person name="Zhou Z."/>
            <person name="Liu Y."/>
            <person name="Xu W."/>
            <person name="Pan J."/>
            <person name="Luo Z.H."/>
            <person name="Li M."/>
        </authorList>
    </citation>
    <scope>NUCLEOTIDE SEQUENCE [LARGE SCALE GENOMIC DNA]</scope>
    <source>
        <strain evidence="1">HyVt-456</strain>
    </source>
</reference>
<gene>
    <name evidence="1" type="ORF">ENJ10_06775</name>
</gene>